<organism evidence="1 2">
    <name type="scientific">Midichloria mitochondrii (strain IricVA)</name>
    <dbReference type="NCBI Taxonomy" id="696127"/>
    <lineage>
        <taxon>Bacteria</taxon>
        <taxon>Pseudomonadati</taxon>
        <taxon>Pseudomonadota</taxon>
        <taxon>Alphaproteobacteria</taxon>
        <taxon>Rickettsiales</taxon>
        <taxon>Candidatus Midichloriaceae</taxon>
        <taxon>Candidatus Midichloria</taxon>
    </lineage>
</organism>
<dbReference type="KEGG" id="mmn:midi_01168"/>
<dbReference type="EMBL" id="CP002130">
    <property type="protein sequence ID" value="AEI89444.1"/>
    <property type="molecule type" value="Genomic_DNA"/>
</dbReference>
<name>F7XU85_MIDMI</name>
<proteinExistence type="predicted"/>
<keyword evidence="2" id="KW-1185">Reference proteome</keyword>
<dbReference type="Proteomes" id="UP000006639">
    <property type="component" value="Chromosome"/>
</dbReference>
<protein>
    <submittedName>
        <fullName evidence="1">Uncharacterized protein</fullName>
    </submittedName>
</protein>
<dbReference type="HOGENOM" id="CLU_2717915_0_0_5"/>
<sequence>MTGSGGLPCSRQPTFKINNFTRSSINSNPYKGVLPLPFFGLFLYMHSSSISRTSISLSDFVLLQLLSNFSCT</sequence>
<evidence type="ECO:0000313" key="1">
    <source>
        <dbReference type="EMBL" id="AEI89444.1"/>
    </source>
</evidence>
<accession>F7XU85</accession>
<evidence type="ECO:0000313" key="2">
    <source>
        <dbReference type="Proteomes" id="UP000006639"/>
    </source>
</evidence>
<reference evidence="1 2" key="1">
    <citation type="journal article" date="2011" name="Mol. Biol. Evol.">
        <title>Phylogenomic evidence for the presence of a flagellum and cbb3 oxidase in the free-living mitochondrial ancestor.</title>
        <authorList>
            <person name="Sassera D."/>
            <person name="Lo N."/>
            <person name="Epis S."/>
            <person name="D'Auria G."/>
            <person name="Montagna M."/>
            <person name="Comandatore F."/>
            <person name="Horner D."/>
            <person name="Pereto J."/>
            <person name="Luciano A.M."/>
            <person name="Franciosi F."/>
            <person name="Ferri E."/>
            <person name="Crotti E."/>
            <person name="Bazzocchi C."/>
            <person name="Daffonchio D."/>
            <person name="Sacchi L."/>
            <person name="Moya A."/>
            <person name="Latorre A."/>
            <person name="Bandi C."/>
        </authorList>
    </citation>
    <scope>NUCLEOTIDE SEQUENCE [LARGE SCALE GENOMIC DNA]</scope>
    <source>
        <strain evidence="1 2">IricVA</strain>
    </source>
</reference>
<gene>
    <name evidence="1" type="ordered locus">midi_01168</name>
</gene>
<dbReference type="AlphaFoldDB" id="F7XU85"/>